<keyword evidence="1" id="KW-0732">Signal</keyword>
<feature type="region of interest" description="Disordered" evidence="2">
    <location>
        <begin position="54"/>
        <end position="73"/>
    </location>
</feature>
<proteinExistence type="predicted"/>
<dbReference type="InterPro" id="IPR049712">
    <property type="entry name" value="Poly_export"/>
</dbReference>
<dbReference type="Gene3D" id="3.30.1950.10">
    <property type="entry name" value="wza like domain"/>
    <property type="match status" value="1"/>
</dbReference>
<dbReference type="PANTHER" id="PTHR33619">
    <property type="entry name" value="POLYSACCHARIDE EXPORT PROTEIN GFCE-RELATED"/>
    <property type="match status" value="1"/>
</dbReference>
<feature type="compositionally biased region" description="Polar residues" evidence="2">
    <location>
        <begin position="57"/>
        <end position="70"/>
    </location>
</feature>
<evidence type="ECO:0000313" key="5">
    <source>
        <dbReference type="EMBL" id="XBO70899.1"/>
    </source>
</evidence>
<dbReference type="RefSeq" id="WP_222568688.1">
    <property type="nucleotide sequence ID" value="NZ_CP098827.1"/>
</dbReference>
<dbReference type="Gene3D" id="3.10.560.10">
    <property type="entry name" value="Outer membrane lipoprotein wza domain like"/>
    <property type="match status" value="2"/>
</dbReference>
<sequence length="579" mass="62856">MTIMDERLGRALLYLARRLSLPVLLLMVSWSMANSVAAQGIALPDDILPQAREQTDEGTINDSPRANWSNDRYGPPSIPSPIDVELLPPFGANLFTGGFRGTMADGLNRDYRIKPGDQVTLRAWGAVEFDRVVPVDAQGNIFLPSIGPLAVQGMSHGQLDARVREAIQSIYPENVQVYTNLQGVQPVGVYVTGYVHSPGRYAGTPSDSILYFLDQAGGIDNALGSYRSISLMRQGQRLASFDLYDFLLDGRIARPQLRDGDTIVVGERGPSIAVTGDVERAYRYELQSGQLSGSDLVSLARLKSGVSHVLLRGERATGPVATYLTLDEFLARQVQPGDEVIFNADHQEGTIVVALEGSFLGPSRFALPRDARLGELLDAVAILSDMSASHNVSIRRESVARQQKEALEDSLRRLETTYLGTSSSTDEEARIRIREAELIQMFVARARQLEPSGRLVVASDQGVADIRLQDGDVITLPEAMDSVLISGEVVVPQAVVYQPGSGLDHYLDAAGGLTQRGDEDNILVVRQNGAVRNADDITLRAGDEILVMPAVPTKNLQLATSLTQILYQIAVATKVAIDL</sequence>
<dbReference type="Pfam" id="PF02563">
    <property type="entry name" value="Poly_export"/>
    <property type="match status" value="1"/>
</dbReference>
<dbReference type="EMBL" id="CP098827">
    <property type="protein sequence ID" value="XBO70899.1"/>
    <property type="molecule type" value="Genomic_DNA"/>
</dbReference>
<evidence type="ECO:0000256" key="2">
    <source>
        <dbReference type="SAM" id="MobiDB-lite"/>
    </source>
</evidence>
<dbReference type="GO" id="GO:0015159">
    <property type="term" value="F:polysaccharide transmembrane transporter activity"/>
    <property type="evidence" value="ECO:0007669"/>
    <property type="project" value="InterPro"/>
</dbReference>
<dbReference type="AlphaFoldDB" id="A0AAU7KHL0"/>
<dbReference type="Pfam" id="PF10531">
    <property type="entry name" value="SLBB"/>
    <property type="match status" value="1"/>
</dbReference>
<evidence type="ECO:0000259" key="4">
    <source>
        <dbReference type="Pfam" id="PF10531"/>
    </source>
</evidence>
<protein>
    <submittedName>
        <fullName evidence="5">Polysaccharide export protein</fullName>
    </submittedName>
</protein>
<evidence type="ECO:0000256" key="1">
    <source>
        <dbReference type="ARBA" id="ARBA00022729"/>
    </source>
</evidence>
<reference evidence="5" key="1">
    <citation type="submission" date="2022-06" db="EMBL/GenBank/DDBJ databases">
        <title>A novel DMS-producing enzyme.</title>
        <authorList>
            <person name="Zhang Y."/>
        </authorList>
    </citation>
    <scope>NUCLEOTIDE SEQUENCE</scope>
    <source>
        <strain evidence="5">RT37</strain>
    </source>
</reference>
<dbReference type="InterPro" id="IPR019554">
    <property type="entry name" value="Soluble_ligand-bd"/>
</dbReference>
<dbReference type="PANTHER" id="PTHR33619:SF3">
    <property type="entry name" value="POLYSACCHARIDE EXPORT PROTEIN GFCE-RELATED"/>
    <property type="match status" value="1"/>
</dbReference>
<feature type="domain" description="Soluble ligand binding" evidence="4">
    <location>
        <begin position="485"/>
        <end position="531"/>
    </location>
</feature>
<evidence type="ECO:0000259" key="3">
    <source>
        <dbReference type="Pfam" id="PF02563"/>
    </source>
</evidence>
<feature type="domain" description="Polysaccharide export protein N-terminal" evidence="3">
    <location>
        <begin position="108"/>
        <end position="181"/>
    </location>
</feature>
<name>A0AAU7KHL0_9GAMM</name>
<organism evidence="5">
    <name type="scientific">Halomonas sp. RT37</name>
    <dbReference type="NCBI Taxonomy" id="2950872"/>
    <lineage>
        <taxon>Bacteria</taxon>
        <taxon>Pseudomonadati</taxon>
        <taxon>Pseudomonadota</taxon>
        <taxon>Gammaproteobacteria</taxon>
        <taxon>Oceanospirillales</taxon>
        <taxon>Halomonadaceae</taxon>
        <taxon>Halomonas</taxon>
    </lineage>
</organism>
<gene>
    <name evidence="5" type="ORF">NFG58_20240</name>
</gene>
<dbReference type="InterPro" id="IPR003715">
    <property type="entry name" value="Poly_export_N"/>
</dbReference>
<accession>A0AAU7KHL0</accession>